<feature type="region of interest" description="Disordered" evidence="6">
    <location>
        <begin position="280"/>
        <end position="328"/>
    </location>
</feature>
<dbReference type="OrthoDB" id="6157771at2759"/>
<feature type="compositionally biased region" description="Polar residues" evidence="6">
    <location>
        <begin position="1"/>
        <end position="24"/>
    </location>
</feature>
<dbReference type="FunFam" id="3.30.160.60:FF:000446">
    <property type="entry name" value="Zinc finger protein"/>
    <property type="match status" value="1"/>
</dbReference>
<dbReference type="InterPro" id="IPR013087">
    <property type="entry name" value="Znf_C2H2_type"/>
</dbReference>
<evidence type="ECO:0000256" key="4">
    <source>
        <dbReference type="ARBA" id="ARBA00022833"/>
    </source>
</evidence>
<dbReference type="PROSITE" id="PS50157">
    <property type="entry name" value="ZINC_FINGER_C2H2_2"/>
    <property type="match status" value="1"/>
</dbReference>
<gene>
    <name evidence="9" type="primary">LOC129927658</name>
</gene>
<dbReference type="Gene3D" id="3.30.160.60">
    <property type="entry name" value="Classic Zinc Finger"/>
    <property type="match status" value="1"/>
</dbReference>
<dbReference type="Proteomes" id="UP001165740">
    <property type="component" value="Chromosome 8"/>
</dbReference>
<feature type="region of interest" description="Disordered" evidence="6">
    <location>
        <begin position="1"/>
        <end position="30"/>
    </location>
</feature>
<keyword evidence="4" id="KW-0862">Zinc</keyword>
<name>A0A9W3B2B2_BIOGL</name>
<dbReference type="InterPro" id="IPR036236">
    <property type="entry name" value="Znf_C2H2_sf"/>
</dbReference>
<dbReference type="AlphaFoldDB" id="A0A9W3B2B2"/>
<dbReference type="GO" id="GO:0000785">
    <property type="term" value="C:chromatin"/>
    <property type="evidence" value="ECO:0007669"/>
    <property type="project" value="TreeGrafter"/>
</dbReference>
<evidence type="ECO:0000313" key="8">
    <source>
        <dbReference type="Proteomes" id="UP001165740"/>
    </source>
</evidence>
<dbReference type="PROSITE" id="PS00028">
    <property type="entry name" value="ZINC_FINGER_C2H2_1"/>
    <property type="match status" value="1"/>
</dbReference>
<feature type="domain" description="C2H2-type" evidence="7">
    <location>
        <begin position="518"/>
        <end position="546"/>
    </location>
</feature>
<dbReference type="PANTHER" id="PTHR14003">
    <property type="entry name" value="TRANSCRIPTIONAL REPRESSOR PROTEIN YY"/>
    <property type="match status" value="1"/>
</dbReference>
<evidence type="ECO:0000256" key="6">
    <source>
        <dbReference type="SAM" id="MobiDB-lite"/>
    </source>
</evidence>
<keyword evidence="8" id="KW-1185">Reference proteome</keyword>
<keyword evidence="2" id="KW-0677">Repeat</keyword>
<dbReference type="PANTHER" id="PTHR14003:SF19">
    <property type="entry name" value="YY2 TRANSCRIPTION FACTOR"/>
    <property type="match status" value="1"/>
</dbReference>
<reference evidence="9" key="1">
    <citation type="submission" date="2025-08" db="UniProtKB">
        <authorList>
            <consortium name="RefSeq"/>
        </authorList>
    </citation>
    <scope>IDENTIFICATION</scope>
</reference>
<protein>
    <submittedName>
        <fullName evidence="9">Uncharacterized protein LOC129927658</fullName>
    </submittedName>
</protein>
<dbReference type="RefSeq" id="XP_055893602.1">
    <property type="nucleotide sequence ID" value="XM_056037627.1"/>
</dbReference>
<accession>A0A9W3B2B2</accession>
<evidence type="ECO:0000256" key="2">
    <source>
        <dbReference type="ARBA" id="ARBA00022737"/>
    </source>
</evidence>
<evidence type="ECO:0000256" key="1">
    <source>
        <dbReference type="ARBA" id="ARBA00022723"/>
    </source>
</evidence>
<evidence type="ECO:0000256" key="3">
    <source>
        <dbReference type="ARBA" id="ARBA00022771"/>
    </source>
</evidence>
<dbReference type="GO" id="GO:0000978">
    <property type="term" value="F:RNA polymerase II cis-regulatory region sequence-specific DNA binding"/>
    <property type="evidence" value="ECO:0007669"/>
    <property type="project" value="TreeGrafter"/>
</dbReference>
<dbReference type="GO" id="GO:0008270">
    <property type="term" value="F:zinc ion binding"/>
    <property type="evidence" value="ECO:0007669"/>
    <property type="project" value="UniProtKB-KW"/>
</dbReference>
<evidence type="ECO:0000259" key="7">
    <source>
        <dbReference type="PROSITE" id="PS50157"/>
    </source>
</evidence>
<organism evidence="8 9">
    <name type="scientific">Biomphalaria glabrata</name>
    <name type="common">Bloodfluke planorb</name>
    <name type="synonym">Freshwater snail</name>
    <dbReference type="NCBI Taxonomy" id="6526"/>
    <lineage>
        <taxon>Eukaryota</taxon>
        <taxon>Metazoa</taxon>
        <taxon>Spiralia</taxon>
        <taxon>Lophotrochozoa</taxon>
        <taxon>Mollusca</taxon>
        <taxon>Gastropoda</taxon>
        <taxon>Heterobranchia</taxon>
        <taxon>Euthyneura</taxon>
        <taxon>Panpulmonata</taxon>
        <taxon>Hygrophila</taxon>
        <taxon>Lymnaeoidea</taxon>
        <taxon>Planorbidae</taxon>
        <taxon>Biomphalaria</taxon>
    </lineage>
</organism>
<dbReference type="GeneID" id="129927658"/>
<sequence length="598" mass="67084">MDQANLNPSPGLTDEASSTESTGIDSGIVHSHGASLYDSAIKNEADKDGHSHGEEIDVVGLDSESDEAIAASSDVIRRTVPRTRDSGVGLNETVSPPIVNACASPLRWSLPQYASSPKMVWRPWYGPDGMLTHDHGHGLSSQQQSNYPVQYHPSYFLAQQEMLLRLSHQFPGVGPYYPGMTPMGSAAPVHYLHGAYPTMPPAAAAYFGPYAPSFPQYQVPQVPTSSADHSRFFKRSLSPLEHSATNPAKRLYLSPPDSIQSLVARQLNTSQPEQSVAGLVLAAPPPDALPPRVSLRGKRKAIKEETQKDATDNSKKREKPPPYGDHELHEVTIHFQDIPLKKKYCDSTGAYKVPKLPESPEEKEQLRMELLELFHRSNLPRVPIDLHMNIDALILFPNMQHLLSLYIDGVDLDSLHFGAYGQAFCNPRLAAMPEEKLNAFLDDMSYVGADGMLHCRVVKTNTNGMVCDHVAKELGKMRRHAKNHYPDKKWVCCFCRAQMPDMTDMERHTSTHSVLKPFKCPECFKVFSQKVTLNQHMKNIHDMKPETVDPRKSLVCRQHGVQFLEHEREACLSHLELHHDRTEDFKNRKKRGQFPYDV</sequence>
<dbReference type="GO" id="GO:0005667">
    <property type="term" value="C:transcription regulator complex"/>
    <property type="evidence" value="ECO:0007669"/>
    <property type="project" value="TreeGrafter"/>
</dbReference>
<evidence type="ECO:0000313" key="9">
    <source>
        <dbReference type="RefSeq" id="XP_055893602.1"/>
    </source>
</evidence>
<keyword evidence="3 5" id="KW-0863">Zinc-finger</keyword>
<evidence type="ECO:0000256" key="5">
    <source>
        <dbReference type="PROSITE-ProRule" id="PRU00042"/>
    </source>
</evidence>
<keyword evidence="1" id="KW-0479">Metal-binding</keyword>
<dbReference type="GO" id="GO:0000981">
    <property type="term" value="F:DNA-binding transcription factor activity, RNA polymerase II-specific"/>
    <property type="evidence" value="ECO:0007669"/>
    <property type="project" value="TreeGrafter"/>
</dbReference>
<dbReference type="GO" id="GO:0031519">
    <property type="term" value="C:PcG protein complex"/>
    <property type="evidence" value="ECO:0007669"/>
    <property type="project" value="TreeGrafter"/>
</dbReference>
<proteinExistence type="predicted"/>
<dbReference type="SUPFAM" id="SSF57667">
    <property type="entry name" value="beta-beta-alpha zinc fingers"/>
    <property type="match status" value="1"/>
</dbReference>
<dbReference type="SMART" id="SM00355">
    <property type="entry name" value="ZnF_C2H2"/>
    <property type="match status" value="2"/>
</dbReference>
<feature type="compositionally biased region" description="Basic and acidic residues" evidence="6">
    <location>
        <begin position="302"/>
        <end position="315"/>
    </location>
</feature>